<feature type="domain" description="Selenocysteine-specific elongation factor" evidence="3">
    <location>
        <begin position="36"/>
        <end position="120"/>
    </location>
</feature>
<protein>
    <recommendedName>
        <fullName evidence="3">Selenocysteine-specific elongation factor domain-containing protein</fullName>
    </recommendedName>
</protein>
<organism evidence="4">
    <name type="scientific">marine sediment metagenome</name>
    <dbReference type="NCBI Taxonomy" id="412755"/>
    <lineage>
        <taxon>unclassified sequences</taxon>
        <taxon>metagenomes</taxon>
        <taxon>ecological metagenomes</taxon>
    </lineage>
</organism>
<evidence type="ECO:0000259" key="3">
    <source>
        <dbReference type="Pfam" id="PF21440"/>
    </source>
</evidence>
<dbReference type="EMBL" id="LAZR01063066">
    <property type="protein sequence ID" value="KKK60244.1"/>
    <property type="molecule type" value="Genomic_DNA"/>
</dbReference>
<reference evidence="4" key="1">
    <citation type="journal article" date="2015" name="Nature">
        <title>Complex archaea that bridge the gap between prokaryotes and eukaryotes.</title>
        <authorList>
            <person name="Spang A."/>
            <person name="Saw J.H."/>
            <person name="Jorgensen S.L."/>
            <person name="Zaremba-Niedzwiedzka K."/>
            <person name="Martijn J."/>
            <person name="Lind A.E."/>
            <person name="van Eijk R."/>
            <person name="Schleper C."/>
            <person name="Guy L."/>
            <person name="Ettema T.J."/>
        </authorList>
    </citation>
    <scope>NUCLEOTIDE SEQUENCE</scope>
</reference>
<accession>A0A0F8Z1B9</accession>
<gene>
    <name evidence="4" type="ORF">LCGC14_3026290</name>
</gene>
<evidence type="ECO:0000313" key="4">
    <source>
        <dbReference type="EMBL" id="KKK60244.1"/>
    </source>
</evidence>
<dbReference type="InterPro" id="IPR048956">
    <property type="entry name" value="SelB_III_arc"/>
</dbReference>
<dbReference type="InterPro" id="IPR009001">
    <property type="entry name" value="Transl_elong_EF1A/Init_IF2_C"/>
</dbReference>
<dbReference type="Pfam" id="PF21440">
    <property type="entry name" value="aSelB_III"/>
    <property type="match status" value="1"/>
</dbReference>
<dbReference type="Gene3D" id="2.40.30.10">
    <property type="entry name" value="Translation factors"/>
    <property type="match status" value="1"/>
</dbReference>
<evidence type="ECO:0000256" key="2">
    <source>
        <dbReference type="ARBA" id="ARBA00023134"/>
    </source>
</evidence>
<proteinExistence type="predicted"/>
<sequence>MKGVDLKKVFRGCYATTNPNAFEYSKIIEVEVNKNTHFKRKTDFGTQIHITIGMLTSTGNIYPYHELDGKRVQMNVSNKEREFKALILLKKNVLIRTERTTMLLSRLDLPPTTLRILGSLKLLKIHKEPPL</sequence>
<dbReference type="AlphaFoldDB" id="A0A0F8Z1B9"/>
<comment type="caution">
    <text evidence="4">The sequence shown here is derived from an EMBL/GenBank/DDBJ whole genome shotgun (WGS) entry which is preliminary data.</text>
</comment>
<name>A0A0F8Z1B9_9ZZZZ</name>
<evidence type="ECO:0000256" key="1">
    <source>
        <dbReference type="ARBA" id="ARBA00022741"/>
    </source>
</evidence>
<keyword evidence="2" id="KW-0342">GTP-binding</keyword>
<dbReference type="SUPFAM" id="SSF50465">
    <property type="entry name" value="EF-Tu/eEF-1alpha/eIF2-gamma C-terminal domain"/>
    <property type="match status" value="1"/>
</dbReference>
<dbReference type="GO" id="GO:0005525">
    <property type="term" value="F:GTP binding"/>
    <property type="evidence" value="ECO:0007669"/>
    <property type="project" value="UniProtKB-KW"/>
</dbReference>
<feature type="non-terminal residue" evidence="4">
    <location>
        <position position="131"/>
    </location>
</feature>
<keyword evidence="1" id="KW-0547">Nucleotide-binding</keyword>